<dbReference type="InterPro" id="IPR008921">
    <property type="entry name" value="DNA_pol3_clamp-load_cplx_C"/>
</dbReference>
<evidence type="ECO:0000313" key="3">
    <source>
        <dbReference type="Proteomes" id="UP000177053"/>
    </source>
</evidence>
<proteinExistence type="predicted"/>
<comment type="caution">
    <text evidence="2">The sequence shown here is derived from an EMBL/GenBank/DDBJ whole genome shotgun (WGS) entry which is preliminary data.</text>
</comment>
<dbReference type="Pfam" id="PF21694">
    <property type="entry name" value="DNA_pol3_delta_C"/>
    <property type="match status" value="1"/>
</dbReference>
<gene>
    <name evidence="2" type="ORF">A2Z22_04565</name>
</gene>
<evidence type="ECO:0000313" key="2">
    <source>
        <dbReference type="EMBL" id="OGM12418.1"/>
    </source>
</evidence>
<dbReference type="Gene3D" id="1.20.272.10">
    <property type="match status" value="1"/>
</dbReference>
<sequence length="232" mass="27152">MKTIILHGDYTEKSYQRLQTFIKVAKKRNLEIKKVNLNTKFSLSEQLSSTELFKTENLYILENISKIPKKEIVWLKKNNNRIEGTLIIYNSGILSKTLIKQFPKPDKIEEYKLPKIIWNFLESFYQGNAKNCIKLLHQVIDNDPIELVFVLLVRQLKDLYLVSISDSKSSSIQNKSPFPYWREAKLKKQAQQFKKDQIKEIISELAEIDLKVKTSRGNLIDSLDFLIATKLE</sequence>
<accession>A0A1F7XDC2</accession>
<dbReference type="SUPFAM" id="SSF48019">
    <property type="entry name" value="post-AAA+ oligomerization domain-like"/>
    <property type="match status" value="1"/>
</dbReference>
<dbReference type="GO" id="GO:0003677">
    <property type="term" value="F:DNA binding"/>
    <property type="evidence" value="ECO:0007669"/>
    <property type="project" value="InterPro"/>
</dbReference>
<reference evidence="2 3" key="1">
    <citation type="journal article" date="2016" name="Nat. Commun.">
        <title>Thousands of microbial genomes shed light on interconnected biogeochemical processes in an aquifer system.</title>
        <authorList>
            <person name="Anantharaman K."/>
            <person name="Brown C.T."/>
            <person name="Hug L.A."/>
            <person name="Sharon I."/>
            <person name="Castelle C.J."/>
            <person name="Probst A.J."/>
            <person name="Thomas B.C."/>
            <person name="Singh A."/>
            <person name="Wilkins M.J."/>
            <person name="Karaoz U."/>
            <person name="Brodie E.L."/>
            <person name="Williams K.H."/>
            <person name="Hubbard S.S."/>
            <person name="Banfield J.F."/>
        </authorList>
    </citation>
    <scope>NUCLEOTIDE SEQUENCE [LARGE SCALE GENOMIC DNA]</scope>
</reference>
<evidence type="ECO:0000259" key="1">
    <source>
        <dbReference type="Pfam" id="PF21694"/>
    </source>
</evidence>
<dbReference type="InterPro" id="IPR048466">
    <property type="entry name" value="DNA_pol3_delta-like_C"/>
</dbReference>
<dbReference type="GO" id="GO:0006260">
    <property type="term" value="P:DNA replication"/>
    <property type="evidence" value="ECO:0007669"/>
    <property type="project" value="InterPro"/>
</dbReference>
<feature type="domain" description="DNA polymerase III delta subunit-like C-terminal" evidence="1">
    <location>
        <begin position="117"/>
        <end position="218"/>
    </location>
</feature>
<organism evidence="2 3">
    <name type="scientific">Candidatus Woesebacteria bacterium RBG_16_34_12</name>
    <dbReference type="NCBI Taxonomy" id="1802480"/>
    <lineage>
        <taxon>Bacteria</taxon>
        <taxon>Candidatus Woeseibacteriota</taxon>
    </lineage>
</organism>
<name>A0A1F7XDC2_9BACT</name>
<dbReference type="Proteomes" id="UP000177053">
    <property type="component" value="Unassembled WGS sequence"/>
</dbReference>
<protein>
    <recommendedName>
        <fullName evidence="1">DNA polymerase III delta subunit-like C-terminal domain-containing protein</fullName>
    </recommendedName>
</protein>
<dbReference type="EMBL" id="MGFS01000001">
    <property type="protein sequence ID" value="OGM12418.1"/>
    <property type="molecule type" value="Genomic_DNA"/>
</dbReference>
<dbReference type="AlphaFoldDB" id="A0A1F7XDC2"/>